<dbReference type="AlphaFoldDB" id="A0A8R1HKD6"/>
<keyword evidence="1" id="KW-0472">Membrane</keyword>
<evidence type="ECO:0000256" key="2">
    <source>
        <dbReference type="SAM" id="SignalP"/>
    </source>
</evidence>
<dbReference type="PANTHER" id="PTHR34228">
    <property type="entry name" value="PROTEIN CBG09474-RELATED"/>
    <property type="match status" value="1"/>
</dbReference>
<reference evidence="3" key="2">
    <citation type="submission" date="2022-06" db="UniProtKB">
        <authorList>
            <consortium name="EnsemblMetazoa"/>
        </authorList>
    </citation>
    <scope>IDENTIFICATION</scope>
    <source>
        <strain evidence="3">DF5081</strain>
    </source>
</reference>
<dbReference type="InterPro" id="IPR053322">
    <property type="entry name" value="PLA2-like"/>
</dbReference>
<keyword evidence="1" id="KW-0812">Transmembrane</keyword>
<feature type="transmembrane region" description="Helical" evidence="1">
    <location>
        <begin position="445"/>
        <end position="469"/>
    </location>
</feature>
<keyword evidence="2" id="KW-0732">Signal</keyword>
<evidence type="ECO:0000313" key="4">
    <source>
        <dbReference type="Proteomes" id="UP000005237"/>
    </source>
</evidence>
<proteinExistence type="predicted"/>
<dbReference type="EnsemblMetazoa" id="CJA00279.1">
    <property type="protein sequence ID" value="CJA00279.1"/>
    <property type="gene ID" value="WBGene00119482"/>
</dbReference>
<name>A0A8R1HKD6_CAEJA</name>
<accession>A0A8R1HKD6</accession>
<feature type="chain" id="PRO_5035860081" description="Chondroitin proteoglycan 4 domain-containing protein" evidence="2">
    <location>
        <begin position="22"/>
        <end position="543"/>
    </location>
</feature>
<dbReference type="PANTHER" id="PTHR34228:SF1">
    <property type="entry name" value="PROTEIN CBG09517"/>
    <property type="match status" value="1"/>
</dbReference>
<organism evidence="3 4">
    <name type="scientific">Caenorhabditis japonica</name>
    <dbReference type="NCBI Taxonomy" id="281687"/>
    <lineage>
        <taxon>Eukaryota</taxon>
        <taxon>Metazoa</taxon>
        <taxon>Ecdysozoa</taxon>
        <taxon>Nematoda</taxon>
        <taxon>Chromadorea</taxon>
        <taxon>Rhabditida</taxon>
        <taxon>Rhabditina</taxon>
        <taxon>Rhabditomorpha</taxon>
        <taxon>Rhabditoidea</taxon>
        <taxon>Rhabditidae</taxon>
        <taxon>Peloderinae</taxon>
        <taxon>Caenorhabditis</taxon>
    </lineage>
</organism>
<evidence type="ECO:0000256" key="1">
    <source>
        <dbReference type="SAM" id="Phobius"/>
    </source>
</evidence>
<protein>
    <recommendedName>
        <fullName evidence="5">Chondroitin proteoglycan 4 domain-containing protein</fullName>
    </recommendedName>
</protein>
<reference evidence="4" key="1">
    <citation type="submission" date="2010-08" db="EMBL/GenBank/DDBJ databases">
        <authorList>
            <consortium name="Caenorhabditis japonica Sequencing Consortium"/>
            <person name="Wilson R.K."/>
        </authorList>
    </citation>
    <scope>NUCLEOTIDE SEQUENCE [LARGE SCALE GENOMIC DNA]</scope>
    <source>
        <strain evidence="4">DF5081</strain>
    </source>
</reference>
<evidence type="ECO:0000313" key="3">
    <source>
        <dbReference type="EnsemblMetazoa" id="CJA00279.1"/>
    </source>
</evidence>
<dbReference type="Proteomes" id="UP000005237">
    <property type="component" value="Unassembled WGS sequence"/>
</dbReference>
<evidence type="ECO:0008006" key="5">
    <source>
        <dbReference type="Google" id="ProtNLM"/>
    </source>
</evidence>
<feature type="signal peptide" evidence="2">
    <location>
        <begin position="1"/>
        <end position="21"/>
    </location>
</feature>
<sequence>MIQYQGLLFAIAICISAEISTDELYPRDITRPEFRIKCPLEFHKFEGCIPKYKNCFNQLREVKDCNKEFGRCMEIIRDDENADEHDLNGCNNYTNNAVFYAWTHGISIQKTVFGESLSSVYLIRKRLEPMETAITWVAKECGIESKLQNEMKRIKVKANVTSELLNSVLPYFALRWVEFEMSNSKSCRESVKKLENVMEMIDAQSAKNLEIPYDFWNIGTAFGAMGKVTMRVIADETCEQTSDTFNHLGAIFLNCYDQQLAQKECDEKYIEGLESVLSTKDSKKVNCKLFVDLVKSLLSIGGVLFYKEAASYYVEGSTVTFRGKFNKGFSGFLNGSMTSRDTKSTIVVLGASTSTSIRQLDYFDRVSSECGASRSIVSSCGFMFERCTHFSHGGCPQQLTVCLNGILNMTDECQKAISQLTNLVWPTVQKSETITSEADEKQFAWTLWAAMGAALLVGIAVFAIFCFILQCCKSEKETSIEVVPMELQSFLGRQPISRDPSCQDVELPIIKPENDDNNKNPKSLHGFILHSVVRFKAIKFCHF</sequence>
<keyword evidence="1" id="KW-1133">Transmembrane helix</keyword>
<keyword evidence="4" id="KW-1185">Reference proteome</keyword>